<dbReference type="InterPro" id="IPR003591">
    <property type="entry name" value="Leu-rich_rpt_typical-subtyp"/>
</dbReference>
<feature type="domain" description="Disease resistance R13L4/SHOC-2-like LRR" evidence="15">
    <location>
        <begin position="45"/>
        <end position="251"/>
    </location>
</feature>
<dbReference type="PRINTS" id="PR00019">
    <property type="entry name" value="LEURICHRPT"/>
</dbReference>
<keyword evidence="6" id="KW-0433">Leucine-rich repeat</keyword>
<dbReference type="PANTHER" id="PTHR48062">
    <property type="entry name" value="RECEPTOR-LIKE PROTEIN 14"/>
    <property type="match status" value="1"/>
</dbReference>
<evidence type="ECO:0000313" key="17">
    <source>
        <dbReference type="Proteomes" id="UP000245207"/>
    </source>
</evidence>
<dbReference type="Gene3D" id="3.80.10.10">
    <property type="entry name" value="Ribonuclease Inhibitor"/>
    <property type="match status" value="3"/>
</dbReference>
<dbReference type="FunFam" id="3.80.10.10:FF:000041">
    <property type="entry name" value="LRR receptor-like serine/threonine-protein kinase ERECTA"/>
    <property type="match status" value="1"/>
</dbReference>
<protein>
    <submittedName>
        <fullName evidence="16">Leucine-rich repeat protein</fullName>
    </submittedName>
</protein>
<dbReference type="SUPFAM" id="SSF52058">
    <property type="entry name" value="L domain-like"/>
    <property type="match status" value="3"/>
</dbReference>
<evidence type="ECO:0000256" key="12">
    <source>
        <dbReference type="ARBA" id="ARBA00023170"/>
    </source>
</evidence>
<comment type="caution">
    <text evidence="16">The sequence shown here is derived from an EMBL/GenBank/DDBJ whole genome shotgun (WGS) entry which is preliminary data.</text>
</comment>
<evidence type="ECO:0000256" key="11">
    <source>
        <dbReference type="ARBA" id="ARBA00023136"/>
    </source>
</evidence>
<dbReference type="FunFam" id="3.80.10.10:FF:000383">
    <property type="entry name" value="Leucine-rich repeat receptor protein kinase EMS1"/>
    <property type="match status" value="1"/>
</dbReference>
<evidence type="ECO:0000256" key="4">
    <source>
        <dbReference type="ARBA" id="ARBA00022475"/>
    </source>
</evidence>
<evidence type="ECO:0000256" key="5">
    <source>
        <dbReference type="ARBA" id="ARBA00022553"/>
    </source>
</evidence>
<keyword evidence="12" id="KW-0675">Receptor</keyword>
<name>A0A2U1MNB3_ARTAN</name>
<dbReference type="PANTHER" id="PTHR48062:SF21">
    <property type="entry name" value="RECEPTOR-LIKE PROTEIN 12"/>
    <property type="match status" value="1"/>
</dbReference>
<keyword evidence="4" id="KW-1003">Cell membrane</keyword>
<sequence length="861" mass="96589">MSGLLHLTLNGNFLRSDTMRFLGAFPSLKFLSLSSCMLYAAALAEELQDMPSLEVLILMGNMFSGTLTMKALASFTNLKILDLSFNNLTGSIPTEIQAMSSLQVLSLAGNSLDGALPEYGLCELKKLQELDLHANNFEGNLPQCFDKFSSLKLFEISSNKFSGIIPSSLISTLTSLEYLDFSHNKFEGSLSFSSFANHSKLEVVEFISDNDKFEVETQEPIGWVPMFQLKVLLLSNCNVNRAKGRVVPSFLRSQHKLRVLDLSHNFLDEPFPTWLINNNTMLEVLNLRNNSFGDRIHMPPYRNVHLRKLDISGNHMIGTIPSDIGKFFPDLNFLNLSRNALSGDFPSSIANMSALIILDLSDNEISGEVPQELFTGNRPFGVLDLSYNKLHGDVLSGNLSLHWSFNFLLLNNNYFTGKIENDASKSFQLWSLDISNNLFSGVLPDWMSNSISLSTLSVRNNRFEGKFPCGIASFLFLDVSENFLSGPIPSCLDLQWIKHLHLGSNRFTGSIPRTFQTMIGVLTLDIGNNYLSGKIPEFLGLLSNLRILLMRKNNFSGSIPTQLCQLSNVTLVDLSGNSLSGSIPPCLQSFASPSSLSYKQKTRTKYSWSSSYVYFGTLKSWSATDQEGDIVLETRYEVRFTIKRMSRFYKSDVLDHMRGLDLSNNKLTGEIPQGLGWSLTQICVLNLSHNQLTGSIPEELSDLANLVMLDLSSNGLSGNVPSQLTNLSYIASFNVSYNNLSGRLPDIKGQFSTFNAESYKGNPLLCGIPLEKKCASTSPVTIPPGDIPSAKESEKWYDIDIIWFFGSLTATWVLYLLGFATILYTNPRWRRWWLLIIEERMYTCYYFLIDWVSRPSVFFRR</sequence>
<evidence type="ECO:0000256" key="14">
    <source>
        <dbReference type="SAM" id="Phobius"/>
    </source>
</evidence>
<dbReference type="Pfam" id="PF13855">
    <property type="entry name" value="LRR_8"/>
    <property type="match status" value="2"/>
</dbReference>
<dbReference type="GO" id="GO:0005886">
    <property type="term" value="C:plasma membrane"/>
    <property type="evidence" value="ECO:0007669"/>
    <property type="project" value="UniProtKB-SubCell"/>
</dbReference>
<dbReference type="FunFam" id="3.80.10.10:FF:000095">
    <property type="entry name" value="LRR receptor-like serine/threonine-protein kinase GSO1"/>
    <property type="match status" value="1"/>
</dbReference>
<dbReference type="Pfam" id="PF23598">
    <property type="entry name" value="LRR_14"/>
    <property type="match status" value="1"/>
</dbReference>
<dbReference type="InterPro" id="IPR001611">
    <property type="entry name" value="Leu-rich_rpt"/>
</dbReference>
<keyword evidence="17" id="KW-1185">Reference proteome</keyword>
<comment type="similarity">
    <text evidence="3">Belongs to the RLP family.</text>
</comment>
<evidence type="ECO:0000256" key="3">
    <source>
        <dbReference type="ARBA" id="ARBA00009592"/>
    </source>
</evidence>
<keyword evidence="11 14" id="KW-0472">Membrane</keyword>
<organism evidence="16 17">
    <name type="scientific">Artemisia annua</name>
    <name type="common">Sweet wormwood</name>
    <dbReference type="NCBI Taxonomy" id="35608"/>
    <lineage>
        <taxon>Eukaryota</taxon>
        <taxon>Viridiplantae</taxon>
        <taxon>Streptophyta</taxon>
        <taxon>Embryophyta</taxon>
        <taxon>Tracheophyta</taxon>
        <taxon>Spermatophyta</taxon>
        <taxon>Magnoliopsida</taxon>
        <taxon>eudicotyledons</taxon>
        <taxon>Gunneridae</taxon>
        <taxon>Pentapetalae</taxon>
        <taxon>asterids</taxon>
        <taxon>campanulids</taxon>
        <taxon>Asterales</taxon>
        <taxon>Asteraceae</taxon>
        <taxon>Asteroideae</taxon>
        <taxon>Anthemideae</taxon>
        <taxon>Artemisiinae</taxon>
        <taxon>Artemisia</taxon>
    </lineage>
</organism>
<dbReference type="FunFam" id="3.80.10.10:FF:000213">
    <property type="entry name" value="Tyrosine-sulfated glycopeptide receptor 1"/>
    <property type="match status" value="1"/>
</dbReference>
<dbReference type="Proteomes" id="UP000245207">
    <property type="component" value="Unassembled WGS sequence"/>
</dbReference>
<keyword evidence="8" id="KW-0732">Signal</keyword>
<keyword evidence="10 14" id="KW-1133">Transmembrane helix</keyword>
<keyword evidence="7 14" id="KW-0812">Transmembrane</keyword>
<comment type="subcellular location">
    <subcellularLocation>
        <location evidence="2">Cell membrane</location>
    </subcellularLocation>
    <subcellularLocation>
        <location evidence="1">Membrane</location>
        <topology evidence="1">Single-pass membrane protein</topology>
    </subcellularLocation>
</comment>
<reference evidence="16 17" key="1">
    <citation type="journal article" date="2018" name="Mol. Plant">
        <title>The genome of Artemisia annua provides insight into the evolution of Asteraceae family and artemisinin biosynthesis.</title>
        <authorList>
            <person name="Shen Q."/>
            <person name="Zhang L."/>
            <person name="Liao Z."/>
            <person name="Wang S."/>
            <person name="Yan T."/>
            <person name="Shi P."/>
            <person name="Liu M."/>
            <person name="Fu X."/>
            <person name="Pan Q."/>
            <person name="Wang Y."/>
            <person name="Lv Z."/>
            <person name="Lu X."/>
            <person name="Zhang F."/>
            <person name="Jiang W."/>
            <person name="Ma Y."/>
            <person name="Chen M."/>
            <person name="Hao X."/>
            <person name="Li L."/>
            <person name="Tang Y."/>
            <person name="Lv G."/>
            <person name="Zhou Y."/>
            <person name="Sun X."/>
            <person name="Brodelius P.E."/>
            <person name="Rose J.K.C."/>
            <person name="Tang K."/>
        </authorList>
    </citation>
    <scope>NUCLEOTIDE SEQUENCE [LARGE SCALE GENOMIC DNA]</scope>
    <source>
        <strain evidence="17">cv. Huhao1</strain>
        <tissue evidence="16">Leaf</tissue>
    </source>
</reference>
<evidence type="ECO:0000259" key="15">
    <source>
        <dbReference type="Pfam" id="PF23598"/>
    </source>
</evidence>
<dbReference type="GO" id="GO:0006952">
    <property type="term" value="P:defense response"/>
    <property type="evidence" value="ECO:0007669"/>
    <property type="project" value="UniProtKB-ARBA"/>
</dbReference>
<dbReference type="InterPro" id="IPR055414">
    <property type="entry name" value="LRR_R13L4/SHOC2-like"/>
</dbReference>
<evidence type="ECO:0000256" key="13">
    <source>
        <dbReference type="ARBA" id="ARBA00023180"/>
    </source>
</evidence>
<keyword evidence="9" id="KW-0677">Repeat</keyword>
<dbReference type="InterPro" id="IPR051502">
    <property type="entry name" value="RLP_Defense_Trigger"/>
</dbReference>
<dbReference type="PROSITE" id="PS51450">
    <property type="entry name" value="LRR"/>
    <property type="match status" value="1"/>
</dbReference>
<evidence type="ECO:0000256" key="9">
    <source>
        <dbReference type="ARBA" id="ARBA00022737"/>
    </source>
</evidence>
<feature type="transmembrane region" description="Helical" evidence="14">
    <location>
        <begin position="20"/>
        <end position="43"/>
    </location>
</feature>
<accession>A0A2U1MNB3</accession>
<keyword evidence="13" id="KW-0325">Glycoprotein</keyword>
<gene>
    <name evidence="16" type="ORF">CTI12_AA363400</name>
</gene>
<dbReference type="OrthoDB" id="4691307at2759"/>
<evidence type="ECO:0000256" key="7">
    <source>
        <dbReference type="ARBA" id="ARBA00022692"/>
    </source>
</evidence>
<dbReference type="Pfam" id="PF13516">
    <property type="entry name" value="LRR_6"/>
    <property type="match status" value="1"/>
</dbReference>
<evidence type="ECO:0000256" key="6">
    <source>
        <dbReference type="ARBA" id="ARBA00022614"/>
    </source>
</evidence>
<dbReference type="InterPro" id="IPR032675">
    <property type="entry name" value="LRR_dom_sf"/>
</dbReference>
<dbReference type="SMART" id="SM00369">
    <property type="entry name" value="LRR_TYP"/>
    <property type="match status" value="9"/>
</dbReference>
<dbReference type="STRING" id="35608.A0A2U1MNB3"/>
<keyword evidence="5" id="KW-0597">Phosphoprotein</keyword>
<evidence type="ECO:0000313" key="16">
    <source>
        <dbReference type="EMBL" id="PWA62761.1"/>
    </source>
</evidence>
<evidence type="ECO:0000256" key="8">
    <source>
        <dbReference type="ARBA" id="ARBA00022729"/>
    </source>
</evidence>
<dbReference type="GO" id="GO:0051707">
    <property type="term" value="P:response to other organism"/>
    <property type="evidence" value="ECO:0007669"/>
    <property type="project" value="UniProtKB-ARBA"/>
</dbReference>
<dbReference type="AlphaFoldDB" id="A0A2U1MNB3"/>
<feature type="transmembrane region" description="Helical" evidence="14">
    <location>
        <begin position="801"/>
        <end position="824"/>
    </location>
</feature>
<evidence type="ECO:0000256" key="1">
    <source>
        <dbReference type="ARBA" id="ARBA00004167"/>
    </source>
</evidence>
<dbReference type="EMBL" id="PKPP01004792">
    <property type="protein sequence ID" value="PWA62761.1"/>
    <property type="molecule type" value="Genomic_DNA"/>
</dbReference>
<proteinExistence type="inferred from homology"/>
<dbReference type="Pfam" id="PF00560">
    <property type="entry name" value="LRR_1"/>
    <property type="match status" value="5"/>
</dbReference>
<evidence type="ECO:0000256" key="2">
    <source>
        <dbReference type="ARBA" id="ARBA00004236"/>
    </source>
</evidence>
<evidence type="ECO:0000256" key="10">
    <source>
        <dbReference type="ARBA" id="ARBA00022989"/>
    </source>
</evidence>